<gene>
    <name evidence="1" type="ORF">G2W53_036200</name>
</gene>
<accession>A0A834STG6</accession>
<evidence type="ECO:0000313" key="2">
    <source>
        <dbReference type="Proteomes" id="UP000634136"/>
    </source>
</evidence>
<dbReference type="EMBL" id="JAAIUW010000011">
    <property type="protein sequence ID" value="KAF7809457.1"/>
    <property type="molecule type" value="Genomic_DNA"/>
</dbReference>
<dbReference type="Proteomes" id="UP000634136">
    <property type="component" value="Unassembled WGS sequence"/>
</dbReference>
<reference evidence="1" key="1">
    <citation type="submission" date="2020-09" db="EMBL/GenBank/DDBJ databases">
        <title>Genome-Enabled Discovery of Anthraquinone Biosynthesis in Senna tora.</title>
        <authorList>
            <person name="Kang S.-H."/>
            <person name="Pandey R.P."/>
            <person name="Lee C.-M."/>
            <person name="Sim J.-S."/>
            <person name="Jeong J.-T."/>
            <person name="Choi B.-S."/>
            <person name="Jung M."/>
            <person name="Ginzburg D."/>
            <person name="Zhao K."/>
            <person name="Won S.Y."/>
            <person name="Oh T.-J."/>
            <person name="Yu Y."/>
            <person name="Kim N.-H."/>
            <person name="Lee O.R."/>
            <person name="Lee T.-H."/>
            <person name="Bashyal P."/>
            <person name="Kim T.-S."/>
            <person name="Lee W.-H."/>
            <person name="Kawkins C."/>
            <person name="Kim C.-K."/>
            <person name="Kim J.S."/>
            <person name="Ahn B.O."/>
            <person name="Rhee S.Y."/>
            <person name="Sohng J.K."/>
        </authorList>
    </citation>
    <scope>NUCLEOTIDE SEQUENCE</scope>
    <source>
        <tissue evidence="1">Leaf</tissue>
    </source>
</reference>
<name>A0A834STG6_9FABA</name>
<dbReference type="AlphaFoldDB" id="A0A834STG6"/>
<organism evidence="1 2">
    <name type="scientific">Senna tora</name>
    <dbReference type="NCBI Taxonomy" id="362788"/>
    <lineage>
        <taxon>Eukaryota</taxon>
        <taxon>Viridiplantae</taxon>
        <taxon>Streptophyta</taxon>
        <taxon>Embryophyta</taxon>
        <taxon>Tracheophyta</taxon>
        <taxon>Spermatophyta</taxon>
        <taxon>Magnoliopsida</taxon>
        <taxon>eudicotyledons</taxon>
        <taxon>Gunneridae</taxon>
        <taxon>Pentapetalae</taxon>
        <taxon>rosids</taxon>
        <taxon>fabids</taxon>
        <taxon>Fabales</taxon>
        <taxon>Fabaceae</taxon>
        <taxon>Caesalpinioideae</taxon>
        <taxon>Cassia clade</taxon>
        <taxon>Senna</taxon>
    </lineage>
</organism>
<comment type="caution">
    <text evidence="1">The sequence shown here is derived from an EMBL/GenBank/DDBJ whole genome shotgun (WGS) entry which is preliminary data.</text>
</comment>
<keyword evidence="2" id="KW-1185">Reference proteome</keyword>
<sequence length="36" mass="3993">MKRNQSKVPIPEKAAEITGNCAQVEIVGANFEEFDE</sequence>
<evidence type="ECO:0000313" key="1">
    <source>
        <dbReference type="EMBL" id="KAF7809457.1"/>
    </source>
</evidence>
<protein>
    <submittedName>
        <fullName evidence="1">Uncharacterized protein</fullName>
    </submittedName>
</protein>
<proteinExistence type="predicted"/>